<evidence type="ECO:0000313" key="3">
    <source>
        <dbReference type="Proteomes" id="UP001148786"/>
    </source>
</evidence>
<evidence type="ECO:0000313" key="2">
    <source>
        <dbReference type="EMBL" id="KAJ3513871.1"/>
    </source>
</evidence>
<proteinExistence type="predicted"/>
<feature type="compositionally biased region" description="Gly residues" evidence="1">
    <location>
        <begin position="21"/>
        <end position="40"/>
    </location>
</feature>
<comment type="caution">
    <text evidence="2">The sequence shown here is derived from an EMBL/GenBank/DDBJ whole genome shotgun (WGS) entry which is preliminary data.</text>
</comment>
<name>A0A9W8MW75_9AGAR</name>
<keyword evidence="3" id="KW-1185">Reference proteome</keyword>
<feature type="region of interest" description="Disordered" evidence="1">
    <location>
        <begin position="1"/>
        <end position="55"/>
    </location>
</feature>
<dbReference type="OrthoDB" id="3365917at2759"/>
<sequence>MLVPFFSKRSDRKLYRRKGGGRGGGGRSGGSSSGSSGSSGGRSVPVSSGGTTRSATAFGAGGGAVTTIGAGQLFAGRTSGGGTRQQVVGTRTYGSGYPGHTGRGVGGLGFPFVFWPLAWGGVGLGGSALYLHNTEYGRWDNSSRPGGVQMTAAFSSSSQNTTFRLMTDQASLESLIDDIVDSCRDNLSSPDNITATNYDDTVAAPKPEQAVQYYRASSAVLTLDGYNNTGALGPEGTPDTPLPTDIDNDLLSCLNETIAEAVPLVDDANLRWSVPSNTGLLGLAYLVWISEDAFKDEEAESDGYIRATLREIVLERDEVSRYRKIDGTSSEAEVSLSLVDYTPPSLARRRAGYSENDFELAQHEIDLLRSRIAQTKHAAQKMSKSIKQIQRVAYDLDSKTRISEDRLAELSITADATIASTVAESNELLSVLTESPKGNEDLDLARTYLKTVRKDLSAITSSLRENEQGSATLHLDEASQMDDVNQQAGRLRKVFSSRSGHLPRSRQDELTGKEFLKICLALEHEATVRETGGVNEDILMKLLDQLNEGIEMHKPEDLDVDQVLREAWVLDQTALLELQEGFLDQILTSLNITLEPLERVQSSLSQLPQFIEETEALIETFGEELGDINLGNLTENEGVTRARRTREDVEVEKELRRVLNENKELRPQDAPPLLLLTREDILEELRSLKSRQLALEKSEMLLLQDSSRRYSVRPIDASLPKVYVNSPLNTSTPFAFPVDVQDLEKRTRARTTELYNLANALEEEVRETFAKSSNTKRLDSFVDKWTGN</sequence>
<feature type="compositionally biased region" description="Low complexity" evidence="1">
    <location>
        <begin position="41"/>
        <end position="55"/>
    </location>
</feature>
<gene>
    <name evidence="2" type="ORF">NLJ89_g2707</name>
</gene>
<organism evidence="2 3">
    <name type="scientific">Agrocybe chaxingu</name>
    <dbReference type="NCBI Taxonomy" id="84603"/>
    <lineage>
        <taxon>Eukaryota</taxon>
        <taxon>Fungi</taxon>
        <taxon>Dikarya</taxon>
        <taxon>Basidiomycota</taxon>
        <taxon>Agaricomycotina</taxon>
        <taxon>Agaricomycetes</taxon>
        <taxon>Agaricomycetidae</taxon>
        <taxon>Agaricales</taxon>
        <taxon>Agaricineae</taxon>
        <taxon>Strophariaceae</taxon>
        <taxon>Agrocybe</taxon>
    </lineage>
</organism>
<dbReference type="AlphaFoldDB" id="A0A9W8MW75"/>
<accession>A0A9W8MW75</accession>
<dbReference type="EMBL" id="JANKHO010000174">
    <property type="protein sequence ID" value="KAJ3513871.1"/>
    <property type="molecule type" value="Genomic_DNA"/>
</dbReference>
<evidence type="ECO:0000256" key="1">
    <source>
        <dbReference type="SAM" id="MobiDB-lite"/>
    </source>
</evidence>
<protein>
    <submittedName>
        <fullName evidence="2">Uncharacterized protein</fullName>
    </submittedName>
</protein>
<dbReference type="Proteomes" id="UP001148786">
    <property type="component" value="Unassembled WGS sequence"/>
</dbReference>
<reference evidence="2" key="1">
    <citation type="submission" date="2022-07" db="EMBL/GenBank/DDBJ databases">
        <title>Genome Sequence of Agrocybe chaxingu.</title>
        <authorList>
            <person name="Buettner E."/>
        </authorList>
    </citation>
    <scope>NUCLEOTIDE SEQUENCE</scope>
    <source>
        <strain evidence="2">MP-N11</strain>
    </source>
</reference>